<accession>A0AAV7GNI2</accession>
<keyword evidence="5" id="KW-1185">Reference proteome</keyword>
<proteinExistence type="predicted"/>
<keyword evidence="1" id="KW-0862">Zinc</keyword>
<dbReference type="SMART" id="SM00355">
    <property type="entry name" value="ZnF_C2H2"/>
    <property type="match status" value="1"/>
</dbReference>
<dbReference type="Proteomes" id="UP000775213">
    <property type="component" value="Unassembled WGS sequence"/>
</dbReference>
<evidence type="ECO:0000256" key="1">
    <source>
        <dbReference type="PROSITE-ProRule" id="PRU00042"/>
    </source>
</evidence>
<protein>
    <recommendedName>
        <fullName evidence="3">C2H2-type domain-containing protein</fullName>
    </recommendedName>
</protein>
<keyword evidence="1" id="KW-0863">Zinc-finger</keyword>
<evidence type="ECO:0000313" key="4">
    <source>
        <dbReference type="EMBL" id="KAH0458081.1"/>
    </source>
</evidence>
<evidence type="ECO:0000259" key="3">
    <source>
        <dbReference type="PROSITE" id="PS50157"/>
    </source>
</evidence>
<gene>
    <name evidence="4" type="ORF">IEQ34_013396</name>
</gene>
<comment type="caution">
    <text evidence="4">The sequence shown here is derived from an EMBL/GenBank/DDBJ whole genome shotgun (WGS) entry which is preliminary data.</text>
</comment>
<keyword evidence="1" id="KW-0479">Metal-binding</keyword>
<dbReference type="GO" id="GO:0008270">
    <property type="term" value="F:zinc ion binding"/>
    <property type="evidence" value="ECO:0007669"/>
    <property type="project" value="UniProtKB-KW"/>
</dbReference>
<evidence type="ECO:0000256" key="2">
    <source>
        <dbReference type="SAM" id="MobiDB-lite"/>
    </source>
</evidence>
<feature type="compositionally biased region" description="Basic residues" evidence="2">
    <location>
        <begin position="146"/>
        <end position="163"/>
    </location>
</feature>
<dbReference type="EMBL" id="JAGFBR010000012">
    <property type="protein sequence ID" value="KAH0458081.1"/>
    <property type="molecule type" value="Genomic_DNA"/>
</dbReference>
<dbReference type="InterPro" id="IPR013087">
    <property type="entry name" value="Znf_C2H2_type"/>
</dbReference>
<dbReference type="SUPFAM" id="SSF57667">
    <property type="entry name" value="beta-beta-alpha zinc fingers"/>
    <property type="match status" value="1"/>
</dbReference>
<dbReference type="PROSITE" id="PS50157">
    <property type="entry name" value="ZINC_FINGER_C2H2_2"/>
    <property type="match status" value="1"/>
</dbReference>
<organism evidence="4 5">
    <name type="scientific">Dendrobium chrysotoxum</name>
    <name type="common">Orchid</name>
    <dbReference type="NCBI Taxonomy" id="161865"/>
    <lineage>
        <taxon>Eukaryota</taxon>
        <taxon>Viridiplantae</taxon>
        <taxon>Streptophyta</taxon>
        <taxon>Embryophyta</taxon>
        <taxon>Tracheophyta</taxon>
        <taxon>Spermatophyta</taxon>
        <taxon>Magnoliopsida</taxon>
        <taxon>Liliopsida</taxon>
        <taxon>Asparagales</taxon>
        <taxon>Orchidaceae</taxon>
        <taxon>Epidendroideae</taxon>
        <taxon>Malaxideae</taxon>
        <taxon>Dendrobiinae</taxon>
        <taxon>Dendrobium</taxon>
    </lineage>
</organism>
<sequence>MSSSSLPQFNPLTPIQDTINDHSIDLFILPQQTQLPPIFADYMPNQSFYSTSLTPEFIAMNEKLDFNKHQSIPHPPKDIYHLMNQSSVSKNKFSVLGDLVNHDWEAVRYFLRCQVRCGGDVSRVYKCNFCGHEFPNAQAFGGHMSSHSKTKKSLPKKTNRARKGSFNFCSGNERRLRMARGMMNDSLKESLQSEESMNGEIVEETGEEWCQYLNSDAE</sequence>
<reference evidence="4 5" key="1">
    <citation type="journal article" date="2021" name="Hortic Res">
        <title>Chromosome-scale assembly of the Dendrobium chrysotoxum genome enhances the understanding of orchid evolution.</title>
        <authorList>
            <person name="Zhang Y."/>
            <person name="Zhang G.Q."/>
            <person name="Zhang D."/>
            <person name="Liu X.D."/>
            <person name="Xu X.Y."/>
            <person name="Sun W.H."/>
            <person name="Yu X."/>
            <person name="Zhu X."/>
            <person name="Wang Z.W."/>
            <person name="Zhao X."/>
            <person name="Zhong W.Y."/>
            <person name="Chen H."/>
            <person name="Yin W.L."/>
            <person name="Huang T."/>
            <person name="Niu S.C."/>
            <person name="Liu Z.J."/>
        </authorList>
    </citation>
    <scope>NUCLEOTIDE SEQUENCE [LARGE SCALE GENOMIC DNA]</scope>
    <source>
        <strain evidence="4">Lindl</strain>
    </source>
</reference>
<dbReference type="PROSITE" id="PS00028">
    <property type="entry name" value="ZINC_FINGER_C2H2_1"/>
    <property type="match status" value="1"/>
</dbReference>
<feature type="region of interest" description="Disordered" evidence="2">
    <location>
        <begin position="142"/>
        <end position="165"/>
    </location>
</feature>
<evidence type="ECO:0000313" key="5">
    <source>
        <dbReference type="Proteomes" id="UP000775213"/>
    </source>
</evidence>
<dbReference type="AlphaFoldDB" id="A0AAV7GNI2"/>
<name>A0AAV7GNI2_DENCH</name>
<feature type="domain" description="C2H2-type" evidence="3">
    <location>
        <begin position="125"/>
        <end position="152"/>
    </location>
</feature>
<dbReference type="InterPro" id="IPR036236">
    <property type="entry name" value="Znf_C2H2_sf"/>
</dbReference>